<dbReference type="Proteomes" id="UP001272987">
    <property type="component" value="Unassembled WGS sequence"/>
</dbReference>
<feature type="region of interest" description="Disordered" evidence="1">
    <location>
        <begin position="1"/>
        <end position="85"/>
    </location>
</feature>
<feature type="compositionally biased region" description="Basic residues" evidence="1">
    <location>
        <begin position="51"/>
        <end position="76"/>
    </location>
</feature>
<feature type="compositionally biased region" description="Low complexity" evidence="1">
    <location>
        <begin position="10"/>
        <end position="37"/>
    </location>
</feature>
<sequence length="152" mass="16599">DPGPTTPVSGTDTTADPGPTTPVSGTDTTADPGPTTPVSGTDTTADPGRKPLQRRKTAATSRTKNRGKRARSRSRQTQHPVRELDESELQLVRTVRPHVPVLLARDNNTAITRVQLREIIRREGLPGVGNDRITYVLRELRSEDSTTTRSTR</sequence>
<reference evidence="2 3" key="1">
    <citation type="journal article" date="2023" name="Microb. Genom.">
        <title>Mesoterricola silvestris gen. nov., sp. nov., Mesoterricola sediminis sp. nov., Geothrix oryzae sp. nov., Geothrix edaphica sp. nov., Geothrix rubra sp. nov., and Geothrix limicola sp. nov., six novel members of Acidobacteriota isolated from soils.</title>
        <authorList>
            <person name="Weisberg A.J."/>
            <person name="Pearce E."/>
            <person name="Kramer C.G."/>
            <person name="Chang J.H."/>
            <person name="Clarke C.R."/>
        </authorList>
    </citation>
    <scope>NUCLEOTIDE SEQUENCE [LARGE SCALE GENOMIC DNA]</scope>
    <source>
        <strain evidence="2 3">NB05-1H</strain>
    </source>
</reference>
<gene>
    <name evidence="2" type="ORF">PV666_44645</name>
</gene>
<keyword evidence="3" id="KW-1185">Reference proteome</keyword>
<evidence type="ECO:0000313" key="2">
    <source>
        <dbReference type="EMBL" id="MDX3024906.1"/>
    </source>
</evidence>
<name>A0ABU4MAP4_9ACTN</name>
<comment type="caution">
    <text evidence="2">The sequence shown here is derived from an EMBL/GenBank/DDBJ whole genome shotgun (WGS) entry which is preliminary data.</text>
</comment>
<accession>A0ABU4MAP4</accession>
<evidence type="ECO:0000313" key="3">
    <source>
        <dbReference type="Proteomes" id="UP001272987"/>
    </source>
</evidence>
<evidence type="ECO:0000256" key="1">
    <source>
        <dbReference type="SAM" id="MobiDB-lite"/>
    </source>
</evidence>
<feature type="non-terminal residue" evidence="2">
    <location>
        <position position="1"/>
    </location>
</feature>
<organism evidence="2 3">
    <name type="scientific">Streptomyces acidiscabies</name>
    <dbReference type="NCBI Taxonomy" id="42234"/>
    <lineage>
        <taxon>Bacteria</taxon>
        <taxon>Bacillati</taxon>
        <taxon>Actinomycetota</taxon>
        <taxon>Actinomycetes</taxon>
        <taxon>Kitasatosporales</taxon>
        <taxon>Streptomycetaceae</taxon>
        <taxon>Streptomyces</taxon>
    </lineage>
</organism>
<dbReference type="EMBL" id="JARAWP010000039">
    <property type="protein sequence ID" value="MDX3024906.1"/>
    <property type="molecule type" value="Genomic_DNA"/>
</dbReference>
<protein>
    <submittedName>
        <fullName evidence="2">Uncharacterized protein</fullName>
    </submittedName>
</protein>
<proteinExistence type="predicted"/>